<feature type="signal peptide" evidence="1">
    <location>
        <begin position="1"/>
        <end position="27"/>
    </location>
</feature>
<evidence type="ECO:0000313" key="3">
    <source>
        <dbReference type="Proteomes" id="UP000467006"/>
    </source>
</evidence>
<dbReference type="AlphaFoldDB" id="A0A7I7K5D2"/>
<accession>A0A7I7K5D2</accession>
<keyword evidence="1" id="KW-0732">Signal</keyword>
<keyword evidence="3" id="KW-1185">Reference proteome</keyword>
<evidence type="ECO:0000313" key="2">
    <source>
        <dbReference type="EMBL" id="BBX18602.1"/>
    </source>
</evidence>
<sequence>MKKFTIVTAAAAGLSTAVLGLAAPALAAPSGNGNAKATISQLEADGHRVIVNRQGSTPLSEADVVAVRPGPEFSKWVWDAQRDDRILVPAGRTYFVDVA</sequence>
<gene>
    <name evidence="2" type="ORF">MDUV_34620</name>
</gene>
<evidence type="ECO:0000256" key="1">
    <source>
        <dbReference type="SAM" id="SignalP"/>
    </source>
</evidence>
<proteinExistence type="predicted"/>
<protein>
    <submittedName>
        <fullName evidence="2">Uncharacterized protein</fullName>
    </submittedName>
</protein>
<dbReference type="RefSeq" id="WP_234815213.1">
    <property type="nucleotide sequence ID" value="NZ_AP022563.1"/>
</dbReference>
<feature type="chain" id="PRO_5029625210" evidence="1">
    <location>
        <begin position="28"/>
        <end position="99"/>
    </location>
</feature>
<reference evidence="2 3" key="1">
    <citation type="journal article" date="2019" name="Emerg. Microbes Infect.">
        <title>Comprehensive subspecies identification of 175 nontuberculous mycobacteria species based on 7547 genomic profiles.</title>
        <authorList>
            <person name="Matsumoto Y."/>
            <person name="Kinjo T."/>
            <person name="Motooka D."/>
            <person name="Nabeya D."/>
            <person name="Jung N."/>
            <person name="Uechi K."/>
            <person name="Horii T."/>
            <person name="Iida T."/>
            <person name="Fujita J."/>
            <person name="Nakamura S."/>
        </authorList>
    </citation>
    <scope>NUCLEOTIDE SEQUENCE [LARGE SCALE GENOMIC DNA]</scope>
    <source>
        <strain evidence="2 3">JCM 6396</strain>
    </source>
</reference>
<dbReference type="KEGG" id="mdu:MDUV_34620"/>
<name>A0A7I7K5D2_9MYCO</name>
<dbReference type="Proteomes" id="UP000467006">
    <property type="component" value="Chromosome"/>
</dbReference>
<organism evidence="2 3">
    <name type="scientific">Mycolicibacterium duvalii</name>
    <dbReference type="NCBI Taxonomy" id="39688"/>
    <lineage>
        <taxon>Bacteria</taxon>
        <taxon>Bacillati</taxon>
        <taxon>Actinomycetota</taxon>
        <taxon>Actinomycetes</taxon>
        <taxon>Mycobacteriales</taxon>
        <taxon>Mycobacteriaceae</taxon>
        <taxon>Mycolicibacterium</taxon>
    </lineage>
</organism>
<dbReference type="EMBL" id="AP022563">
    <property type="protein sequence ID" value="BBX18602.1"/>
    <property type="molecule type" value="Genomic_DNA"/>
</dbReference>